<accession>A0AAE3V9Q2</accession>
<evidence type="ECO:0000259" key="7">
    <source>
        <dbReference type="Pfam" id="PF12890"/>
    </source>
</evidence>
<keyword evidence="4 6" id="KW-0378">Hydrolase</keyword>
<dbReference type="InterPro" id="IPR024403">
    <property type="entry name" value="DHOase_cat"/>
</dbReference>
<dbReference type="InterPro" id="IPR050138">
    <property type="entry name" value="DHOase/Allantoinase_Hydrolase"/>
</dbReference>
<dbReference type="InterPro" id="IPR004722">
    <property type="entry name" value="DHOase"/>
</dbReference>
<feature type="binding site" evidence="6">
    <location>
        <position position="69"/>
    </location>
    <ligand>
        <name>Zn(2+)</name>
        <dbReference type="ChEBI" id="CHEBI:29105"/>
        <label>1</label>
    </ligand>
</feature>
<dbReference type="NCBIfam" id="TIGR00857">
    <property type="entry name" value="pyrC_multi"/>
    <property type="match status" value="1"/>
</dbReference>
<dbReference type="Pfam" id="PF12890">
    <property type="entry name" value="DHOase"/>
    <property type="match status" value="1"/>
</dbReference>
<comment type="pathway">
    <text evidence="6">Pyrimidine metabolism; UMP biosynthesis via de novo pathway; (S)-dihydroorotate from bicarbonate: step 3/3.</text>
</comment>
<comment type="similarity">
    <text evidence="2 6">Belongs to the metallo-dependent hydrolases superfamily. DHOase family. Class I DHOase subfamily.</text>
</comment>
<dbReference type="HAMAP" id="MF_00220_B">
    <property type="entry name" value="PyrC_classI_B"/>
    <property type="match status" value="1"/>
</dbReference>
<dbReference type="InterPro" id="IPR002195">
    <property type="entry name" value="Dihydroorotase_CS"/>
</dbReference>
<dbReference type="Gene3D" id="3.20.20.140">
    <property type="entry name" value="Metal-dependent hydrolases"/>
    <property type="match status" value="1"/>
</dbReference>
<gene>
    <name evidence="6" type="primary">pyrC</name>
    <name evidence="8" type="ORF">J2S20_000875</name>
</gene>
<dbReference type="EMBL" id="JAUSTO010000004">
    <property type="protein sequence ID" value="MDQ0152190.1"/>
    <property type="molecule type" value="Genomic_DNA"/>
</dbReference>
<protein>
    <recommendedName>
        <fullName evidence="6">Dihydroorotase</fullName>
        <shortName evidence="6">DHOase</shortName>
        <ecNumber evidence="6">3.5.2.3</ecNumber>
    </recommendedName>
</protein>
<reference evidence="8" key="1">
    <citation type="submission" date="2023-07" db="EMBL/GenBank/DDBJ databases">
        <title>Genomic Encyclopedia of Type Strains, Phase IV (KMG-IV): sequencing the most valuable type-strain genomes for metagenomic binning, comparative biology and taxonomic classification.</title>
        <authorList>
            <person name="Goeker M."/>
        </authorList>
    </citation>
    <scope>NUCLEOTIDE SEQUENCE</scope>
    <source>
        <strain evidence="8">DSM 19659</strain>
    </source>
</reference>
<dbReference type="InterPro" id="IPR032466">
    <property type="entry name" value="Metal_Hydrolase"/>
</dbReference>
<feature type="binding site" evidence="6">
    <location>
        <position position="160"/>
    </location>
    <ligand>
        <name>Zn(2+)</name>
        <dbReference type="ChEBI" id="CHEBI:29105"/>
        <label>2</label>
    </ligand>
</feature>
<dbReference type="InterPro" id="IPR011059">
    <property type="entry name" value="Metal-dep_hydrolase_composite"/>
</dbReference>
<feature type="binding site" evidence="6">
    <location>
        <position position="240"/>
    </location>
    <ligand>
        <name>Zn(2+)</name>
        <dbReference type="ChEBI" id="CHEBI:29105"/>
        <label>2</label>
    </ligand>
</feature>
<comment type="caution">
    <text evidence="8">The sequence shown here is derived from an EMBL/GenBank/DDBJ whole genome shotgun (WGS) entry which is preliminary data.</text>
</comment>
<feature type="binding site" evidence="6">
    <location>
        <position position="187"/>
    </location>
    <ligand>
        <name>Zn(2+)</name>
        <dbReference type="ChEBI" id="CHEBI:29105"/>
        <label>2</label>
    </ligand>
</feature>
<feature type="domain" description="Dihydroorotase catalytic" evidence="7">
    <location>
        <begin position="62"/>
        <end position="246"/>
    </location>
</feature>
<feature type="active site" evidence="6">
    <location>
        <position position="313"/>
    </location>
</feature>
<dbReference type="EC" id="3.5.2.3" evidence="6"/>
<evidence type="ECO:0000256" key="5">
    <source>
        <dbReference type="ARBA" id="ARBA00022975"/>
    </source>
</evidence>
<dbReference type="CDD" id="cd01317">
    <property type="entry name" value="DHOase_IIa"/>
    <property type="match status" value="1"/>
</dbReference>
<dbReference type="AlphaFoldDB" id="A0AAE3V9Q2"/>
<feature type="binding site" evidence="6">
    <location>
        <position position="103"/>
    </location>
    <ligand>
        <name>substrate</name>
    </ligand>
</feature>
<feature type="binding site" evidence="6">
    <location>
        <position position="160"/>
    </location>
    <ligand>
        <name>Zn(2+)</name>
        <dbReference type="ChEBI" id="CHEBI:29105"/>
        <label>1</label>
    </ligand>
</feature>
<dbReference type="SUPFAM" id="SSF51556">
    <property type="entry name" value="Metallo-dependent hydrolases"/>
    <property type="match status" value="1"/>
</dbReference>
<feature type="binding site" evidence="6">
    <location>
        <position position="286"/>
    </location>
    <ligand>
        <name>substrate</name>
    </ligand>
</feature>
<evidence type="ECO:0000256" key="3">
    <source>
        <dbReference type="ARBA" id="ARBA00022723"/>
    </source>
</evidence>
<evidence type="ECO:0000313" key="9">
    <source>
        <dbReference type="Proteomes" id="UP001241537"/>
    </source>
</evidence>
<organism evidence="8 9">
    <name type="scientific">Moryella indoligenes</name>
    <dbReference type="NCBI Taxonomy" id="371674"/>
    <lineage>
        <taxon>Bacteria</taxon>
        <taxon>Bacillati</taxon>
        <taxon>Bacillota</taxon>
        <taxon>Clostridia</taxon>
        <taxon>Lachnospirales</taxon>
        <taxon>Lachnospiraceae</taxon>
        <taxon>Moryella</taxon>
    </lineage>
</organism>
<name>A0AAE3V9Q2_9FIRM</name>
<keyword evidence="3 6" id="KW-0479">Metal-binding</keyword>
<keyword evidence="5 6" id="KW-0665">Pyrimidine biosynthesis</keyword>
<feature type="binding site" evidence="6">
    <location>
        <position position="317"/>
    </location>
    <ligand>
        <name>substrate</name>
    </ligand>
</feature>
<dbReference type="RefSeq" id="WP_307253605.1">
    <property type="nucleotide sequence ID" value="NZ_JAUSTO010000004.1"/>
</dbReference>
<evidence type="ECO:0000256" key="1">
    <source>
        <dbReference type="ARBA" id="ARBA00002368"/>
    </source>
</evidence>
<keyword evidence="6" id="KW-0862">Zinc</keyword>
<proteinExistence type="inferred from homology"/>
<feature type="binding site" evidence="6">
    <location>
        <begin position="71"/>
        <end position="73"/>
    </location>
    <ligand>
        <name>substrate</name>
    </ligand>
</feature>
<dbReference type="PROSITE" id="PS00482">
    <property type="entry name" value="DIHYDROOROTASE_1"/>
    <property type="match status" value="1"/>
</dbReference>
<feature type="binding site" evidence="6">
    <location>
        <position position="313"/>
    </location>
    <ligand>
        <name>Zn(2+)</name>
        <dbReference type="ChEBI" id="CHEBI:29105"/>
        <label>1</label>
    </ligand>
</feature>
<dbReference type="Gene3D" id="2.30.40.10">
    <property type="entry name" value="Urease, subunit C, domain 1"/>
    <property type="match status" value="1"/>
</dbReference>
<comment type="cofactor">
    <cofactor evidence="6">
        <name>Zn(2+)</name>
        <dbReference type="ChEBI" id="CHEBI:29105"/>
    </cofactor>
    <text evidence="6">Binds 2 Zn(2+) ions per subunit.</text>
</comment>
<feature type="binding site" evidence="6">
    <location>
        <position position="71"/>
    </location>
    <ligand>
        <name>Zn(2+)</name>
        <dbReference type="ChEBI" id="CHEBI:29105"/>
        <label>1</label>
    </ligand>
</feature>
<evidence type="ECO:0000256" key="4">
    <source>
        <dbReference type="ARBA" id="ARBA00022801"/>
    </source>
</evidence>
<dbReference type="GO" id="GO:0044205">
    <property type="term" value="P:'de novo' UMP biosynthetic process"/>
    <property type="evidence" value="ECO:0007669"/>
    <property type="project" value="UniProtKB-UniRule"/>
</dbReference>
<evidence type="ECO:0000313" key="8">
    <source>
        <dbReference type="EMBL" id="MDQ0152190.1"/>
    </source>
</evidence>
<sequence length="448" mass="48320">MMMLREVRLLDPASRTDTVCDILIAEGKIIKIGEALELDARMIAEAKGELLQVIDCRGLCAAPGLVDSHVHFRDPGQTWKEDIETGARAAAAGGYTSVICMANTKPAIDSEETIVSVIRKGRKTAIHVYACSTVTKGMEGAELVNMKLMKECGAVGFTDDGRPIMDEALVKEAMLTARRLKLPLSFHEEDPTFVTDPGVNRGPAAERLGLTGADRQAEISMVSRDCRLARETGATVVIQHISAAESVELVRKAKRGGARVFAEATPHHFTLTEDAVSLYGSNAKMNPPLRTEADRLAIIEGLKDGTIEVIATDHAPHAKDEKDRPFAETPSGIIGLETAFSLGLMNLVEPGHLTLLQLIARMSTEPAKLYALDGGGLKEDGPADLMLFDPERSWAYLAPQSKSTNSPWLGKSLKGKIVLTLCGGSVAYEDTQAFRARKLPAGAKMKHI</sequence>
<dbReference type="SUPFAM" id="SSF51338">
    <property type="entry name" value="Composite domain of metallo-dependent hydrolases"/>
    <property type="match status" value="1"/>
</dbReference>
<comment type="function">
    <text evidence="1 6">Catalyzes the reversible cyclization of carbamoyl aspartate to dihydroorotate.</text>
</comment>
<dbReference type="PROSITE" id="PS00483">
    <property type="entry name" value="DIHYDROOROTASE_2"/>
    <property type="match status" value="1"/>
</dbReference>
<comment type="catalytic activity">
    <reaction evidence="6">
        <text>(S)-dihydroorotate + H2O = N-carbamoyl-L-aspartate + H(+)</text>
        <dbReference type="Rhea" id="RHEA:24296"/>
        <dbReference type="ChEBI" id="CHEBI:15377"/>
        <dbReference type="ChEBI" id="CHEBI:15378"/>
        <dbReference type="ChEBI" id="CHEBI:30864"/>
        <dbReference type="ChEBI" id="CHEBI:32814"/>
        <dbReference type="EC" id="3.5.2.3"/>
    </reaction>
</comment>
<dbReference type="GO" id="GO:0005737">
    <property type="term" value="C:cytoplasm"/>
    <property type="evidence" value="ECO:0007669"/>
    <property type="project" value="TreeGrafter"/>
</dbReference>
<evidence type="ECO:0000256" key="6">
    <source>
        <dbReference type="HAMAP-Rule" id="MF_00220"/>
    </source>
</evidence>
<dbReference type="PANTHER" id="PTHR43668:SF2">
    <property type="entry name" value="ALLANTOINASE"/>
    <property type="match status" value="1"/>
</dbReference>
<comment type="caution">
    <text evidence="6">Lacks conserved residue(s) required for the propagation of feature annotation.</text>
</comment>
<dbReference type="PANTHER" id="PTHR43668">
    <property type="entry name" value="ALLANTOINASE"/>
    <property type="match status" value="1"/>
</dbReference>
<dbReference type="Proteomes" id="UP001241537">
    <property type="component" value="Unassembled WGS sequence"/>
</dbReference>
<dbReference type="GO" id="GO:0004151">
    <property type="term" value="F:dihydroorotase activity"/>
    <property type="evidence" value="ECO:0007669"/>
    <property type="project" value="UniProtKB-UniRule"/>
</dbReference>
<dbReference type="GO" id="GO:0004038">
    <property type="term" value="F:allantoinase activity"/>
    <property type="evidence" value="ECO:0007669"/>
    <property type="project" value="TreeGrafter"/>
</dbReference>
<keyword evidence="9" id="KW-1185">Reference proteome</keyword>
<evidence type="ECO:0000256" key="2">
    <source>
        <dbReference type="ARBA" id="ARBA00010286"/>
    </source>
</evidence>
<dbReference type="GO" id="GO:0008270">
    <property type="term" value="F:zinc ion binding"/>
    <property type="evidence" value="ECO:0007669"/>
    <property type="project" value="UniProtKB-UniRule"/>
</dbReference>
<dbReference type="GO" id="GO:0006145">
    <property type="term" value="P:purine nucleobase catabolic process"/>
    <property type="evidence" value="ECO:0007669"/>
    <property type="project" value="TreeGrafter"/>
</dbReference>